<keyword evidence="3" id="KW-1185">Reference proteome</keyword>
<dbReference type="InterPro" id="IPR022742">
    <property type="entry name" value="Hydrolase_4"/>
</dbReference>
<dbReference type="SUPFAM" id="SSF53474">
    <property type="entry name" value="alpha/beta-Hydrolases"/>
    <property type="match status" value="1"/>
</dbReference>
<dbReference type="Pfam" id="PF12146">
    <property type="entry name" value="Hydrolase_4"/>
    <property type="match status" value="1"/>
</dbReference>
<name>A0A125MMI7_9GAMM</name>
<proteinExistence type="predicted"/>
<organism evidence="2 3">
    <name type="scientific">Lysobacter capsici AZ78</name>
    <dbReference type="NCBI Taxonomy" id="1444315"/>
    <lineage>
        <taxon>Bacteria</taxon>
        <taxon>Pseudomonadati</taxon>
        <taxon>Pseudomonadota</taxon>
        <taxon>Gammaproteobacteria</taxon>
        <taxon>Lysobacterales</taxon>
        <taxon>Lysobacteraceae</taxon>
        <taxon>Lysobacter</taxon>
    </lineage>
</organism>
<accession>A0A125MMI7</accession>
<dbReference type="EMBL" id="JAJA02000001">
    <property type="protein sequence ID" value="KWS03528.1"/>
    <property type="molecule type" value="Genomic_DNA"/>
</dbReference>
<dbReference type="Proteomes" id="UP000023435">
    <property type="component" value="Unassembled WGS sequence"/>
</dbReference>
<dbReference type="AlphaFoldDB" id="A0A125MMI7"/>
<dbReference type="InterPro" id="IPR017208">
    <property type="entry name" value="UCP037442_abhydr"/>
</dbReference>
<evidence type="ECO:0000259" key="1">
    <source>
        <dbReference type="Pfam" id="PF12146"/>
    </source>
</evidence>
<evidence type="ECO:0000313" key="3">
    <source>
        <dbReference type="Proteomes" id="UP000023435"/>
    </source>
</evidence>
<comment type="caution">
    <text evidence="2">The sequence shown here is derived from an EMBL/GenBank/DDBJ whole genome shotgun (WGS) entry which is preliminary data.</text>
</comment>
<evidence type="ECO:0000313" key="2">
    <source>
        <dbReference type="EMBL" id="KWS03528.1"/>
    </source>
</evidence>
<dbReference type="PIRSF" id="PIRSF037442">
    <property type="entry name" value="UCP037442_abhydr"/>
    <property type="match status" value="1"/>
</dbReference>
<sequence length="286" mass="31478">MLESTVAEERSLRATDGHRWSLIASIPPRPNASLLWLPALGVAARHYLPFAHALAARGIAVFVHEWRGNGSSNQRASRRSDWGYRSLLLDDLPVSDAAVARALPGVPRIIGGHSLGGQMACMRLGLAKLQNDPTIPTRLWLTASGAPYWPTWPMPRLLAMPMIYRFLPWLSQVNGTLPGRRIGFGGNEARSLIADWARTALSGRYAAPGIEADMEAGMAQVEVDLRVVRMVDDWLVPRASQDFLLSKLPRAQIEAIELGTNDLGVQADHFAWMKQPEAVVKALLRD</sequence>
<feature type="domain" description="Serine aminopeptidase S33" evidence="1">
    <location>
        <begin position="30"/>
        <end position="172"/>
    </location>
</feature>
<dbReference type="RefSeq" id="WP_235592184.1">
    <property type="nucleotide sequence ID" value="NZ_JAJA02000001.1"/>
</dbReference>
<dbReference type="Gene3D" id="3.40.50.1820">
    <property type="entry name" value="alpha/beta hydrolase"/>
    <property type="match status" value="1"/>
</dbReference>
<gene>
    <name evidence="2" type="ORF">AZ78_1076</name>
</gene>
<dbReference type="InterPro" id="IPR029058">
    <property type="entry name" value="AB_hydrolase_fold"/>
</dbReference>
<reference evidence="2 3" key="1">
    <citation type="journal article" date="2014" name="Genome Announc.">
        <title>Draft Genome Sequence of Lysobacter capsici AZ78, a Bacterium Antagonistic to Plant-Pathogenic Oomycetes.</title>
        <authorList>
            <person name="Puopolo G."/>
            <person name="Sonego P."/>
            <person name="Engelen K."/>
            <person name="Pertot I."/>
        </authorList>
    </citation>
    <scope>NUCLEOTIDE SEQUENCE [LARGE SCALE GENOMIC DNA]</scope>
    <source>
        <strain evidence="2 3">AZ78</strain>
    </source>
</reference>
<protein>
    <recommendedName>
        <fullName evidence="1">Serine aminopeptidase S33 domain-containing protein</fullName>
    </recommendedName>
</protein>